<evidence type="ECO:0000313" key="8">
    <source>
        <dbReference type="Proteomes" id="UP000007963"/>
    </source>
</evidence>
<evidence type="ECO:0000256" key="3">
    <source>
        <dbReference type="ARBA" id="ARBA00022771"/>
    </source>
</evidence>
<dbReference type="RefSeq" id="XP_001211423.1">
    <property type="nucleotide sequence ID" value="XM_001211423.1"/>
</dbReference>
<dbReference type="PANTHER" id="PTHR10039:SF14">
    <property type="entry name" value="NACHT DOMAIN-CONTAINING PROTEIN"/>
    <property type="match status" value="1"/>
</dbReference>
<organism evidence="7 8">
    <name type="scientific">Aspergillus terreus (strain NIH 2624 / FGSC A1156)</name>
    <dbReference type="NCBI Taxonomy" id="341663"/>
    <lineage>
        <taxon>Eukaryota</taxon>
        <taxon>Fungi</taxon>
        <taxon>Dikarya</taxon>
        <taxon>Ascomycota</taxon>
        <taxon>Pezizomycotina</taxon>
        <taxon>Eurotiomycetes</taxon>
        <taxon>Eurotiomycetidae</taxon>
        <taxon>Eurotiales</taxon>
        <taxon>Aspergillaceae</taxon>
        <taxon>Aspergillus</taxon>
        <taxon>Aspergillus subgen. Circumdati</taxon>
    </lineage>
</organism>
<dbReference type="GO" id="GO:0003824">
    <property type="term" value="F:catalytic activity"/>
    <property type="evidence" value="ECO:0007669"/>
    <property type="project" value="InterPro"/>
</dbReference>
<dbReference type="OMA" id="NHIYTHQ"/>
<accession>Q0CVN9</accession>
<dbReference type="Gene3D" id="3.30.160.60">
    <property type="entry name" value="Classic Zinc Finger"/>
    <property type="match status" value="2"/>
</dbReference>
<dbReference type="PROSITE" id="PS50157">
    <property type="entry name" value="ZINC_FINGER_C2H2_2"/>
    <property type="match status" value="2"/>
</dbReference>
<sequence>MDISHRRPLDRSGFEIAIICALPLETHAVLCSLDEIWYEAGQHYRKAAGDCNAYDYGRIGVHSVVVLTLGGMGKVKASTAAQSLRMSFSSIKLALLVGICGGVPFKSDRSEIILGDVILSESIVEFDFGRRYHGNFISKNTILDVHGRPNEEVLGLLQRWKVPSLLVHLRERSWEHLKSLLKHPLVQTVYPGQEEDKLFPAYYIHRHHSHCVDCDAIGSGCGIAMEASCVDLQCEERRLVPRRRLNAELLPEHGLPIPSIHFGTIGTSDSVMKSAQDRDEYAQSRGIVAFEMEGAGVWNKFNSLIIKGVCDYSDSHKSKKWQHYAAAVAASVAKEVLSHLQPSPHSSRLFSSQAVSEESTGSPASLPCDMFEQALRDFEEQFSSEQVNTFKSTTFSSLTKQLKKVQEEKQKTKSLRNFRRMEQFLVFVKQFEQITKDRQEWLDALLSTYDKLGRDLPIFAHHRDAIEDDLAQQRLLVLLFRDILDIQSRLVKLFSGNALADVFKPFINDFHRRFEHIRSQIRAHRRLIEDKADSMAIHAHIKDMEKGTFDFNEREVEKQGQRFNEIRDWLPGIDVEVDHYSFYHDPSRSYSRGDWVLETGQVKKWLSMEPSQLPQSMLWINGRPGAGKTYLASTIIETCTETNAWVTAYFYCKELDESRNTAIAIFRTLLLQLVRRQPELIPYCHHMLKTSDSPVLSAFSKAKTVLNVFCERARHLRVVIDGIDESAPAERKLLLDTLRDMCRNFDQRAPGTFRVLILSRPIPEIKCVLQFADVLNLNAEHNRDDIQKYCQRRLGELEKFQLDDKTLQDVAHMVSSRADGIFLFAKLVMGNLAAQPNRYRFNAEITSTNVPNQLKDAYNRIMERLKADLSFEQFSYTRLLLGWLACSKRPFKWTEIQIALCVDLDGWETTRELNMDLMLRDDVQKICGSLVQILDGDRVEFVHSTAREYNVPYTCLVKYLTCSLFFRYISEQSEISIAAVECDLAIRCLRYLTLDIFDLDIADVDLRHYALRGDLGFQDYAISAWFMHVKQLIEGKDDFLADDKLVTMLTHIMDGFVQFYPDTFGPVSMSDNSYHDCRAFRYYPFYESLVRVWSHIISEQRKDIVSRNNVSIALLGQTLLRNRQLLESMAMEEETDLAMQYGLNIFRCSKLLCFYFHEGFKSAVSRDNHVNSHERPHHCTVENCSTGGMGFVSKTALTQHMRGFHPDECDLSDSFAPVNRRTVTGTQWKCPDCHKSFTRRSILVEHQRTHTGEKPFNCSFCGRRFARKNDVRRHEQTVCAISE</sequence>
<dbReference type="Pfam" id="PF00096">
    <property type="entry name" value="zf-C2H2"/>
    <property type="match status" value="1"/>
</dbReference>
<feature type="domain" description="C2H2-type" evidence="6">
    <location>
        <begin position="1228"/>
        <end position="1255"/>
    </location>
</feature>
<dbReference type="SMART" id="SM00355">
    <property type="entry name" value="ZnF_C2H2"/>
    <property type="match status" value="4"/>
</dbReference>
<dbReference type="SUPFAM" id="SSF57667">
    <property type="entry name" value="beta-beta-alpha zinc fingers"/>
    <property type="match status" value="1"/>
</dbReference>
<dbReference type="InterPro" id="IPR035994">
    <property type="entry name" value="Nucleoside_phosphorylase_sf"/>
</dbReference>
<dbReference type="GeneID" id="4316801"/>
<evidence type="ECO:0000313" key="7">
    <source>
        <dbReference type="EMBL" id="EAU37207.1"/>
    </source>
</evidence>
<dbReference type="VEuPathDB" id="FungiDB:ATEG_02245"/>
<keyword evidence="4" id="KW-0862">Zinc</keyword>
<keyword evidence="1" id="KW-0479">Metal-binding</keyword>
<dbReference type="Pfam" id="PF22939">
    <property type="entry name" value="WHD_GPIID"/>
    <property type="match status" value="1"/>
</dbReference>
<dbReference type="FunFam" id="3.30.160.60:FF:002343">
    <property type="entry name" value="Zinc finger protein 33A"/>
    <property type="match status" value="1"/>
</dbReference>
<dbReference type="SUPFAM" id="SSF53167">
    <property type="entry name" value="Purine and uridine phosphorylases"/>
    <property type="match status" value="1"/>
</dbReference>
<evidence type="ECO:0000256" key="1">
    <source>
        <dbReference type="ARBA" id="ARBA00022723"/>
    </source>
</evidence>
<dbReference type="InterPro" id="IPR000845">
    <property type="entry name" value="Nucleoside_phosphorylase_d"/>
</dbReference>
<dbReference type="GO" id="GO:0008270">
    <property type="term" value="F:zinc ion binding"/>
    <property type="evidence" value="ECO:0007669"/>
    <property type="project" value="UniProtKB-KW"/>
</dbReference>
<evidence type="ECO:0000256" key="2">
    <source>
        <dbReference type="ARBA" id="ARBA00022737"/>
    </source>
</evidence>
<dbReference type="Gene3D" id="3.40.50.1580">
    <property type="entry name" value="Nucleoside phosphorylase domain"/>
    <property type="match status" value="1"/>
</dbReference>
<evidence type="ECO:0000259" key="6">
    <source>
        <dbReference type="PROSITE" id="PS50157"/>
    </source>
</evidence>
<dbReference type="InterPro" id="IPR054471">
    <property type="entry name" value="GPIID_WHD"/>
</dbReference>
<feature type="domain" description="C2H2-type" evidence="6">
    <location>
        <begin position="1256"/>
        <end position="1283"/>
    </location>
</feature>
<dbReference type="PANTHER" id="PTHR10039">
    <property type="entry name" value="AMELOGENIN"/>
    <property type="match status" value="1"/>
</dbReference>
<keyword evidence="2" id="KW-0677">Repeat</keyword>
<dbReference type="InterPro" id="IPR013087">
    <property type="entry name" value="Znf_C2H2_type"/>
</dbReference>
<dbReference type="PROSITE" id="PS00028">
    <property type="entry name" value="ZINC_FINGER_C2H2_1"/>
    <property type="match status" value="1"/>
</dbReference>
<evidence type="ECO:0000256" key="4">
    <source>
        <dbReference type="ARBA" id="ARBA00022833"/>
    </source>
</evidence>
<dbReference type="SUPFAM" id="SSF52540">
    <property type="entry name" value="P-loop containing nucleoside triphosphate hydrolases"/>
    <property type="match status" value="1"/>
</dbReference>
<gene>
    <name evidence="7" type="ORF">ATEG_02245</name>
</gene>
<dbReference type="EMBL" id="CH476596">
    <property type="protein sequence ID" value="EAU37207.1"/>
    <property type="molecule type" value="Genomic_DNA"/>
</dbReference>
<proteinExistence type="predicted"/>
<dbReference type="OrthoDB" id="443402at2759"/>
<dbReference type="STRING" id="341663.Q0CVN9"/>
<reference evidence="8" key="1">
    <citation type="submission" date="2005-09" db="EMBL/GenBank/DDBJ databases">
        <title>Annotation of the Aspergillus terreus NIH2624 genome.</title>
        <authorList>
            <person name="Birren B.W."/>
            <person name="Lander E.S."/>
            <person name="Galagan J.E."/>
            <person name="Nusbaum C."/>
            <person name="Devon K."/>
            <person name="Henn M."/>
            <person name="Ma L.-J."/>
            <person name="Jaffe D.B."/>
            <person name="Butler J."/>
            <person name="Alvarez P."/>
            <person name="Gnerre S."/>
            <person name="Grabherr M."/>
            <person name="Kleber M."/>
            <person name="Mauceli E.W."/>
            <person name="Brockman W."/>
            <person name="Rounsley S."/>
            <person name="Young S.K."/>
            <person name="LaButti K."/>
            <person name="Pushparaj V."/>
            <person name="DeCaprio D."/>
            <person name="Crawford M."/>
            <person name="Koehrsen M."/>
            <person name="Engels R."/>
            <person name="Montgomery P."/>
            <person name="Pearson M."/>
            <person name="Howarth C."/>
            <person name="Larson L."/>
            <person name="Luoma S."/>
            <person name="White J."/>
            <person name="Alvarado L."/>
            <person name="Kodira C.D."/>
            <person name="Zeng Q."/>
            <person name="Oleary S."/>
            <person name="Yandava C."/>
            <person name="Denning D.W."/>
            <person name="Nierman W.C."/>
            <person name="Milne T."/>
            <person name="Madden K."/>
        </authorList>
    </citation>
    <scope>NUCLEOTIDE SEQUENCE [LARGE SCALE GENOMIC DNA]</scope>
    <source>
        <strain evidence="8">NIH 2624 / FGSC A1156</strain>
    </source>
</reference>
<dbReference type="Pfam" id="PF01048">
    <property type="entry name" value="PNP_UDP_1"/>
    <property type="match status" value="1"/>
</dbReference>
<dbReference type="InterPro" id="IPR027417">
    <property type="entry name" value="P-loop_NTPase"/>
</dbReference>
<dbReference type="FunFam" id="3.30.160.60:FF:000110">
    <property type="entry name" value="Zinc finger protein-like"/>
    <property type="match status" value="1"/>
</dbReference>
<keyword evidence="3 5" id="KW-0863">Zinc-finger</keyword>
<dbReference type="Gene3D" id="3.40.50.300">
    <property type="entry name" value="P-loop containing nucleotide triphosphate hydrolases"/>
    <property type="match status" value="1"/>
</dbReference>
<dbReference type="InterPro" id="IPR056884">
    <property type="entry name" value="NPHP3-like_N"/>
</dbReference>
<dbReference type="InterPro" id="IPR036236">
    <property type="entry name" value="Znf_C2H2_sf"/>
</dbReference>
<evidence type="ECO:0000256" key="5">
    <source>
        <dbReference type="PROSITE-ProRule" id="PRU00042"/>
    </source>
</evidence>
<dbReference type="Pfam" id="PF24883">
    <property type="entry name" value="NPHP3_N"/>
    <property type="match status" value="1"/>
</dbReference>
<dbReference type="eggNOG" id="KOG1721">
    <property type="taxonomic scope" value="Eukaryota"/>
</dbReference>
<protein>
    <recommendedName>
        <fullName evidence="6">C2H2-type domain-containing protein</fullName>
    </recommendedName>
</protein>
<name>Q0CVN9_ASPTN</name>
<dbReference type="HOGENOM" id="CLU_002406_3_2_1"/>
<dbReference type="GO" id="GO:0009116">
    <property type="term" value="P:nucleoside metabolic process"/>
    <property type="evidence" value="ECO:0007669"/>
    <property type="project" value="InterPro"/>
</dbReference>
<dbReference type="Proteomes" id="UP000007963">
    <property type="component" value="Unassembled WGS sequence"/>
</dbReference>